<keyword evidence="1" id="KW-0472">Membrane</keyword>
<protein>
    <submittedName>
        <fullName evidence="3">Anti-sigma factor</fullName>
    </submittedName>
</protein>
<dbReference type="EMBL" id="JAUEHU010000001">
    <property type="protein sequence ID" value="MDN0085810.1"/>
    <property type="molecule type" value="Genomic_DNA"/>
</dbReference>
<proteinExistence type="predicted"/>
<dbReference type="GO" id="GO:0016989">
    <property type="term" value="F:sigma factor antagonist activity"/>
    <property type="evidence" value="ECO:0007669"/>
    <property type="project" value="TreeGrafter"/>
</dbReference>
<keyword evidence="1" id="KW-0812">Transmembrane</keyword>
<evidence type="ECO:0000313" key="3">
    <source>
        <dbReference type="EMBL" id="MDN0085810.1"/>
    </source>
</evidence>
<evidence type="ECO:0000313" key="4">
    <source>
        <dbReference type="Proteomes" id="UP001167864"/>
    </source>
</evidence>
<dbReference type="AlphaFoldDB" id="A0AAW7JXV5"/>
<reference evidence="3" key="1">
    <citation type="submission" date="2023-06" db="EMBL/GenBank/DDBJ databases">
        <authorList>
            <person name="Polev D.E."/>
            <person name="Saitova A.T."/>
            <person name="Bogumilchik E.A."/>
            <person name="Kokorina G.I."/>
            <person name="Voskresenskaia E.A."/>
        </authorList>
    </citation>
    <scope>NUCLEOTIDE SEQUENCE</scope>
    <source>
        <strain evidence="3">2145 StPb PI</strain>
    </source>
</reference>
<organism evidence="3 4">
    <name type="scientific">Yersinia nurmii</name>
    <dbReference type="NCBI Taxonomy" id="685706"/>
    <lineage>
        <taxon>Bacteria</taxon>
        <taxon>Pseudomonadati</taxon>
        <taxon>Pseudomonadota</taxon>
        <taxon>Gammaproteobacteria</taxon>
        <taxon>Enterobacterales</taxon>
        <taxon>Yersiniaceae</taxon>
        <taxon>Yersinia</taxon>
    </lineage>
</organism>
<evidence type="ECO:0000259" key="2">
    <source>
        <dbReference type="Pfam" id="PF10099"/>
    </source>
</evidence>
<comment type="caution">
    <text evidence="3">The sequence shown here is derived from an EMBL/GenBank/DDBJ whole genome shotgun (WGS) entry which is preliminary data.</text>
</comment>
<feature type="transmembrane region" description="Helical" evidence="1">
    <location>
        <begin position="91"/>
        <end position="110"/>
    </location>
</feature>
<evidence type="ECO:0000256" key="1">
    <source>
        <dbReference type="SAM" id="Phobius"/>
    </source>
</evidence>
<name>A0AAW7JXV5_9GAMM</name>
<keyword evidence="1" id="KW-1133">Transmembrane helix</keyword>
<dbReference type="RefSeq" id="WP_289817465.1">
    <property type="nucleotide sequence ID" value="NZ_JAUEHU010000001.1"/>
</dbReference>
<dbReference type="PANTHER" id="PTHR37461:SF1">
    <property type="entry name" value="ANTI-SIGMA-K FACTOR RSKA"/>
    <property type="match status" value="1"/>
</dbReference>
<dbReference type="Proteomes" id="UP001167864">
    <property type="component" value="Unassembled WGS sequence"/>
</dbReference>
<dbReference type="PANTHER" id="PTHR37461">
    <property type="entry name" value="ANTI-SIGMA-K FACTOR RSKA"/>
    <property type="match status" value="1"/>
</dbReference>
<dbReference type="Pfam" id="PF10099">
    <property type="entry name" value="RskA_C"/>
    <property type="match status" value="1"/>
</dbReference>
<accession>A0AAW7JXV5</accession>
<gene>
    <name evidence="3" type="ORF">QVN42_00115</name>
</gene>
<dbReference type="GO" id="GO:0006417">
    <property type="term" value="P:regulation of translation"/>
    <property type="evidence" value="ECO:0007669"/>
    <property type="project" value="TreeGrafter"/>
</dbReference>
<feature type="domain" description="Anti-sigma K factor RskA C-terminal" evidence="2">
    <location>
        <begin position="94"/>
        <end position="215"/>
    </location>
</feature>
<dbReference type="GO" id="GO:0005886">
    <property type="term" value="C:plasma membrane"/>
    <property type="evidence" value="ECO:0007669"/>
    <property type="project" value="InterPro"/>
</dbReference>
<sequence length="224" mass="24237">MKNRREYQSALAAEYALGTLRGLARIKFERQILRNPELAEEVSRWQNLFSQMDNSLQPVTPPAWIWKKLQLQLPPPKKSEVSSIRRASGTYLGWAIAACLAALLLVPRLLVQPEAPIPVAVLASSEQNGQWIVSMDKSTRSLTLTPLSAAPIGEQHSLELWSIAAGEKPHSLGLLNASGPTQIAFNEVPLAKGNVLAISVEPHGGSPTGQPTGAVLYSGPLQNI</sequence>
<dbReference type="InterPro" id="IPR051474">
    <property type="entry name" value="Anti-sigma-K/W_factor"/>
</dbReference>
<dbReference type="InterPro" id="IPR018764">
    <property type="entry name" value="RskA_C"/>
</dbReference>